<feature type="transmembrane region" description="Helical" evidence="1">
    <location>
        <begin position="12"/>
        <end position="32"/>
    </location>
</feature>
<feature type="transmembrane region" description="Helical" evidence="1">
    <location>
        <begin position="141"/>
        <end position="162"/>
    </location>
</feature>
<keyword evidence="1" id="KW-1133">Transmembrane helix</keyword>
<gene>
    <name evidence="2" type="ORF">C9994_03600</name>
</gene>
<feature type="transmembrane region" description="Helical" evidence="1">
    <location>
        <begin position="100"/>
        <end position="120"/>
    </location>
</feature>
<evidence type="ECO:0000256" key="1">
    <source>
        <dbReference type="SAM" id="Phobius"/>
    </source>
</evidence>
<protein>
    <submittedName>
        <fullName evidence="2">Uncharacterized protein</fullName>
    </submittedName>
</protein>
<dbReference type="Proteomes" id="UP000240608">
    <property type="component" value="Unassembled WGS sequence"/>
</dbReference>
<name>A0A2T4DTZ2_9BACT</name>
<proteinExistence type="predicted"/>
<dbReference type="AlphaFoldDB" id="A0A2T4DTZ2"/>
<organism evidence="2 3">
    <name type="scientific">Marivirga lumbricoides</name>
    <dbReference type="NCBI Taxonomy" id="1046115"/>
    <lineage>
        <taxon>Bacteria</taxon>
        <taxon>Pseudomonadati</taxon>
        <taxon>Bacteroidota</taxon>
        <taxon>Cytophagia</taxon>
        <taxon>Cytophagales</taxon>
        <taxon>Marivirgaceae</taxon>
        <taxon>Marivirga</taxon>
    </lineage>
</organism>
<keyword evidence="1" id="KW-0812">Transmembrane</keyword>
<keyword evidence="1" id="KW-0472">Membrane</keyword>
<dbReference type="EMBL" id="PYVU01000019">
    <property type="protein sequence ID" value="PTB97273.1"/>
    <property type="molecule type" value="Genomic_DNA"/>
</dbReference>
<feature type="transmembrane region" description="Helical" evidence="1">
    <location>
        <begin position="38"/>
        <end position="56"/>
    </location>
</feature>
<evidence type="ECO:0000313" key="2">
    <source>
        <dbReference type="EMBL" id="PTB97273.1"/>
    </source>
</evidence>
<reference evidence="2 3" key="1">
    <citation type="submission" date="2018-03" db="EMBL/GenBank/DDBJ databases">
        <title>Cross-interface Injection: A General Nanoliter Liquid Handling Method Applied to Single Cells Genome Amplification Automated Nanoliter Liquid Handling Applied to Single Cell Multiple Displacement Amplification.</title>
        <authorList>
            <person name="Yun J."/>
            <person name="Xu P."/>
            <person name="Xu J."/>
            <person name="Dai X."/>
            <person name="Wang Y."/>
            <person name="Zheng X."/>
            <person name="Cao C."/>
            <person name="Yi Q."/>
            <person name="Zhu Y."/>
            <person name="Wang L."/>
            <person name="Dong Z."/>
            <person name="Huang Y."/>
            <person name="Huang L."/>
            <person name="Du W."/>
        </authorList>
    </citation>
    <scope>NUCLEOTIDE SEQUENCE [LARGE SCALE GENOMIC DNA]</scope>
    <source>
        <strain evidence="2 3">Z-D1-2</strain>
    </source>
</reference>
<evidence type="ECO:0000313" key="3">
    <source>
        <dbReference type="Proteomes" id="UP000240608"/>
    </source>
</evidence>
<feature type="transmembrane region" description="Helical" evidence="1">
    <location>
        <begin position="63"/>
        <end position="80"/>
    </location>
</feature>
<accession>A0A2T4DTZ2</accession>
<comment type="caution">
    <text evidence="2">The sequence shown here is derived from an EMBL/GenBank/DDBJ whole genome shotgun (WGS) entry which is preliminary data.</text>
</comment>
<sequence>MNKTIFYFEKPSKWDLVTILLYIALTAFIYLTNIPSKVDWLFGYSFGTHLFLYFFNYKSLRKLNIWLIWIIFSLIHIYLYREYVDISSLQMFRGPAAHGLQFTWLLLILFQVLRLLSIKIQNRELVAPAKSRTDIWDNRKVTLVDFILFVIYFTIMLSLDLITMPNTM</sequence>